<proteinExistence type="predicted"/>
<comment type="caution">
    <text evidence="2">The sequence shown here is derived from an EMBL/GenBank/DDBJ whole genome shotgun (WGS) entry which is preliminary data.</text>
</comment>
<name>A0A9W7W2R3_9PEZI</name>
<keyword evidence="3" id="KW-1185">Reference proteome</keyword>
<reference evidence="2 3" key="2">
    <citation type="journal article" date="2021" name="Curr. Genet.">
        <title>Genetic response to nitrogen starvation in the aggressive Eucalyptus foliar pathogen Teratosphaeria destructans.</title>
        <authorList>
            <person name="Havenga M."/>
            <person name="Wingfield B.D."/>
            <person name="Wingfield M.J."/>
            <person name="Dreyer L.L."/>
            <person name="Roets F."/>
            <person name="Aylward J."/>
        </authorList>
    </citation>
    <scope>NUCLEOTIDE SEQUENCE [LARGE SCALE GENOMIC DNA]</scope>
    <source>
        <strain evidence="2">CMW44962</strain>
    </source>
</reference>
<dbReference type="AlphaFoldDB" id="A0A9W7W2R3"/>
<evidence type="ECO:0000313" key="3">
    <source>
        <dbReference type="Proteomes" id="UP001138500"/>
    </source>
</evidence>
<dbReference type="EMBL" id="RIBY02001844">
    <property type="protein sequence ID" value="KAH9827961.1"/>
    <property type="molecule type" value="Genomic_DNA"/>
</dbReference>
<organism evidence="2 3">
    <name type="scientific">Teratosphaeria destructans</name>
    <dbReference type="NCBI Taxonomy" id="418781"/>
    <lineage>
        <taxon>Eukaryota</taxon>
        <taxon>Fungi</taxon>
        <taxon>Dikarya</taxon>
        <taxon>Ascomycota</taxon>
        <taxon>Pezizomycotina</taxon>
        <taxon>Dothideomycetes</taxon>
        <taxon>Dothideomycetidae</taxon>
        <taxon>Mycosphaerellales</taxon>
        <taxon>Teratosphaeriaceae</taxon>
        <taxon>Teratosphaeria</taxon>
    </lineage>
</organism>
<evidence type="ECO:0000256" key="1">
    <source>
        <dbReference type="SAM" id="MobiDB-lite"/>
    </source>
</evidence>
<dbReference type="Proteomes" id="UP001138500">
    <property type="component" value="Unassembled WGS sequence"/>
</dbReference>
<sequence>MSPHSSADRTGQEEDRPQGDRVGPRSGERFRPRTRAKAEGDVCDDAIKSQDEWLQSTRLQWDPTEHGIGDVWQ</sequence>
<protein>
    <submittedName>
        <fullName evidence="2">Uncharacterized protein</fullName>
    </submittedName>
</protein>
<reference evidence="2 3" key="1">
    <citation type="journal article" date="2018" name="IMA Fungus">
        <title>IMA Genome-F 10: Nine draft genome sequences of Claviceps purpurea s.lat., including C. arundinis, C. humidiphila, and C. cf. spartinae, pseudomolecules for the pitch canker pathogen Fusarium circinatum, draft genome of Davidsoniella eucalypti, Grosmannia galeiformis, Quambalaria eucalypti, and Teratosphaeria destructans.</title>
        <authorList>
            <person name="Wingfield B.D."/>
            <person name="Liu M."/>
            <person name="Nguyen H.D."/>
            <person name="Lane F.A."/>
            <person name="Morgan S.W."/>
            <person name="De Vos L."/>
            <person name="Wilken P.M."/>
            <person name="Duong T.A."/>
            <person name="Aylward J."/>
            <person name="Coetzee M.P."/>
            <person name="Dadej K."/>
            <person name="De Beer Z.W."/>
            <person name="Findlay W."/>
            <person name="Havenga M."/>
            <person name="Kolarik M."/>
            <person name="Menzies J.G."/>
            <person name="Naidoo K."/>
            <person name="Pochopski O."/>
            <person name="Shoukouhi P."/>
            <person name="Santana Q.C."/>
            <person name="Seifert K.A."/>
            <person name="Soal N."/>
            <person name="Steenkamp E.T."/>
            <person name="Tatham C.T."/>
            <person name="van der Nest M.A."/>
            <person name="Wingfield M.J."/>
        </authorList>
    </citation>
    <scope>NUCLEOTIDE SEQUENCE [LARGE SCALE GENOMIC DNA]</scope>
    <source>
        <strain evidence="2">CMW44962</strain>
    </source>
</reference>
<accession>A0A9W7W2R3</accession>
<evidence type="ECO:0000313" key="2">
    <source>
        <dbReference type="EMBL" id="KAH9827961.1"/>
    </source>
</evidence>
<feature type="region of interest" description="Disordered" evidence="1">
    <location>
        <begin position="1"/>
        <end position="43"/>
    </location>
</feature>
<gene>
    <name evidence="2" type="ORF">Tdes44962_MAKER09553</name>
</gene>